<feature type="transmembrane region" description="Helical" evidence="1">
    <location>
        <begin position="324"/>
        <end position="345"/>
    </location>
</feature>
<keyword evidence="3" id="KW-1185">Reference proteome</keyword>
<feature type="transmembrane region" description="Helical" evidence="1">
    <location>
        <begin position="357"/>
        <end position="374"/>
    </location>
</feature>
<name>A0ABS8IY44_9BURK</name>
<evidence type="ECO:0000256" key="1">
    <source>
        <dbReference type="SAM" id="Phobius"/>
    </source>
</evidence>
<gene>
    <name evidence="2" type="ORF">LMJ30_21200</name>
</gene>
<accession>A0ABS8IY44</accession>
<feature type="transmembrane region" description="Helical" evidence="1">
    <location>
        <begin position="207"/>
        <end position="223"/>
    </location>
</feature>
<feature type="transmembrane region" description="Helical" evidence="1">
    <location>
        <begin position="151"/>
        <end position="167"/>
    </location>
</feature>
<feature type="transmembrane region" description="Helical" evidence="1">
    <location>
        <begin position="179"/>
        <end position="201"/>
    </location>
</feature>
<dbReference type="EMBL" id="JAJHPV010000022">
    <property type="protein sequence ID" value="MCC6073454.1"/>
    <property type="molecule type" value="Genomic_DNA"/>
</dbReference>
<evidence type="ECO:0000313" key="2">
    <source>
        <dbReference type="EMBL" id="MCC6073454.1"/>
    </source>
</evidence>
<feature type="transmembrane region" description="Helical" evidence="1">
    <location>
        <begin position="381"/>
        <end position="401"/>
    </location>
</feature>
<keyword evidence="1" id="KW-0812">Transmembrane</keyword>
<comment type="caution">
    <text evidence="2">The sequence shown here is derived from an EMBL/GenBank/DDBJ whole genome shotgun (WGS) entry which is preliminary data.</text>
</comment>
<keyword evidence="1" id="KW-0472">Membrane</keyword>
<feature type="transmembrane region" description="Helical" evidence="1">
    <location>
        <begin position="128"/>
        <end position="145"/>
    </location>
</feature>
<evidence type="ECO:0000313" key="3">
    <source>
        <dbReference type="Proteomes" id="UP001198701"/>
    </source>
</evidence>
<organism evidence="2 3">
    <name type="scientific">Massilia agrisoli</name>
    <dbReference type="NCBI Taxonomy" id="2892444"/>
    <lineage>
        <taxon>Bacteria</taxon>
        <taxon>Pseudomonadati</taxon>
        <taxon>Pseudomonadota</taxon>
        <taxon>Betaproteobacteria</taxon>
        <taxon>Burkholderiales</taxon>
        <taxon>Oxalobacteraceae</taxon>
        <taxon>Telluria group</taxon>
        <taxon>Massilia</taxon>
    </lineage>
</organism>
<sequence>MKLFSRAWHFHLLLALMLAGLFAVTPPRMGGDVVEYSLTTIAIASHGTADIRLEDIARGRELLPRLKEPYDLLEKGMRENAQQLYAAFTRGREGKVYAIHFWGYPALAAGPFKLLGAVGASPLKALQAVNLAAIFILGLALNRLFRSPGKALFGVGLFMLCGGGLYFNWSSPECLSAAFLLAGLALYMSGAPLAGAVLAGLAAQQNPTILVFFGFAPLLHLLLDYDARRSLRANLMHVLQRRYLLGIAAGVAVFALPMLFNLYQFGVPNIIAKLFSDPGLIGRARLFSFYFDLSQGMIVGIPGLAIALLAWGWRAHPAGPRRELLILGAAALFTLALAVPALAVLNWNSGAAGVMRYAFWAAMPLLFVFLLRLSHRPRWPAWVILFVVLVQSIAMLSARSYDYIEFSPPAKWVMQHAPRMYHPEPEIFAERLGRHDNYIYPDQIHLRTSAGAPVQTLYHGVHPGVEQRLCGVDGQLAPDNDITYTARHWRYIDGQVRCISQGMPQQSFQYEQIRAGAGVALVSGWGGAEANGGDWNGAWSHGPRSVAVIRPAMGMKPATVLILGHYFEGNARTRVSINGVDLGWHDLAKPQRLALPAGVAGDIRIELAHEAPRKPSAADAREMALFLRQITLR</sequence>
<protein>
    <submittedName>
        <fullName evidence="2">Uncharacterized protein</fullName>
    </submittedName>
</protein>
<feature type="transmembrane region" description="Helical" evidence="1">
    <location>
        <begin position="243"/>
        <end position="266"/>
    </location>
</feature>
<dbReference type="RefSeq" id="WP_229434575.1">
    <property type="nucleotide sequence ID" value="NZ_JAJHPV010000022.1"/>
</dbReference>
<proteinExistence type="predicted"/>
<dbReference type="Proteomes" id="UP001198701">
    <property type="component" value="Unassembled WGS sequence"/>
</dbReference>
<feature type="transmembrane region" description="Helical" evidence="1">
    <location>
        <begin position="97"/>
        <end position="116"/>
    </location>
</feature>
<feature type="transmembrane region" description="Helical" evidence="1">
    <location>
        <begin position="286"/>
        <end position="312"/>
    </location>
</feature>
<keyword evidence="1" id="KW-1133">Transmembrane helix</keyword>
<reference evidence="2 3" key="1">
    <citation type="submission" date="2021-11" db="EMBL/GenBank/DDBJ databases">
        <authorList>
            <person name="Huq M.A."/>
        </authorList>
    </citation>
    <scope>NUCLEOTIDE SEQUENCE [LARGE SCALE GENOMIC DNA]</scope>
    <source>
        <strain evidence="2 3">MAHUQ-52</strain>
    </source>
</reference>